<dbReference type="EMBL" id="JAGDFM010000151">
    <property type="protein sequence ID" value="KAG7384324.1"/>
    <property type="molecule type" value="Genomic_DNA"/>
</dbReference>
<organism evidence="2 3">
    <name type="scientific">Phytophthora pseudosyringae</name>
    <dbReference type="NCBI Taxonomy" id="221518"/>
    <lineage>
        <taxon>Eukaryota</taxon>
        <taxon>Sar</taxon>
        <taxon>Stramenopiles</taxon>
        <taxon>Oomycota</taxon>
        <taxon>Peronosporomycetes</taxon>
        <taxon>Peronosporales</taxon>
        <taxon>Peronosporaceae</taxon>
        <taxon>Phytophthora</taxon>
    </lineage>
</organism>
<proteinExistence type="predicted"/>
<name>A0A8T1VXK6_9STRA</name>
<keyword evidence="1" id="KW-0732">Signal</keyword>
<comment type="caution">
    <text evidence="2">The sequence shown here is derived from an EMBL/GenBank/DDBJ whole genome shotgun (WGS) entry which is preliminary data.</text>
</comment>
<dbReference type="AlphaFoldDB" id="A0A8T1VXK6"/>
<evidence type="ECO:0008006" key="4">
    <source>
        <dbReference type="Google" id="ProtNLM"/>
    </source>
</evidence>
<keyword evidence="3" id="KW-1185">Reference proteome</keyword>
<dbReference type="Proteomes" id="UP000694044">
    <property type="component" value="Unassembled WGS sequence"/>
</dbReference>
<protein>
    <recommendedName>
        <fullName evidence="4">RxLR effector protein</fullName>
    </recommendedName>
</protein>
<reference evidence="2" key="1">
    <citation type="submission" date="2021-02" db="EMBL/GenBank/DDBJ databases">
        <authorList>
            <person name="Palmer J.M."/>
        </authorList>
    </citation>
    <scope>NUCLEOTIDE SEQUENCE</scope>
    <source>
        <strain evidence="2">SCRP734</strain>
    </source>
</reference>
<feature type="chain" id="PRO_5035717976" description="RxLR effector protein" evidence="1">
    <location>
        <begin position="19"/>
        <end position="123"/>
    </location>
</feature>
<evidence type="ECO:0000313" key="3">
    <source>
        <dbReference type="Proteomes" id="UP000694044"/>
    </source>
</evidence>
<evidence type="ECO:0000313" key="2">
    <source>
        <dbReference type="EMBL" id="KAG7384324.1"/>
    </source>
</evidence>
<feature type="signal peptide" evidence="1">
    <location>
        <begin position="1"/>
        <end position="18"/>
    </location>
</feature>
<gene>
    <name evidence="2" type="ORF">PHYPSEUDO_002789</name>
</gene>
<evidence type="ECO:0000256" key="1">
    <source>
        <dbReference type="SAM" id="SignalP"/>
    </source>
</evidence>
<sequence length="123" mass="13171">MRLHQLVTLVAAAVLVASDKEDKTANLPGLGQGAKSGAMRSIKVGSLKSTAVSDAAFKLLKLDQAGDGLFQSPQLDKGVKKLLSNPKLATWVGYMNLFNKFHPGKEATMVNMFVTFYGDGEND</sequence>
<accession>A0A8T1VXK6</accession>